<proteinExistence type="predicted"/>
<evidence type="ECO:0000313" key="2">
    <source>
        <dbReference type="EnsemblPlants" id="AUR62038712-RA:cds"/>
    </source>
</evidence>
<dbReference type="Proteomes" id="UP000596660">
    <property type="component" value="Unplaced"/>
</dbReference>
<dbReference type="EnsemblPlants" id="AUR62038712-RA">
    <property type="protein sequence ID" value="AUR62038712-RA:cds"/>
    <property type="gene ID" value="AUR62038712"/>
</dbReference>
<dbReference type="Gramene" id="AUR62038712-RA">
    <property type="protein sequence ID" value="AUR62038712-RA:cds"/>
    <property type="gene ID" value="AUR62038712"/>
</dbReference>
<protein>
    <submittedName>
        <fullName evidence="2">Uncharacterized protein</fullName>
    </submittedName>
</protein>
<reference evidence="2" key="1">
    <citation type="journal article" date="2017" name="Nature">
        <title>The genome of Chenopodium quinoa.</title>
        <authorList>
            <person name="Jarvis D.E."/>
            <person name="Ho Y.S."/>
            <person name="Lightfoot D.J."/>
            <person name="Schmoeckel S.M."/>
            <person name="Li B."/>
            <person name="Borm T.J.A."/>
            <person name="Ohyanagi H."/>
            <person name="Mineta K."/>
            <person name="Michell C.T."/>
            <person name="Saber N."/>
            <person name="Kharbatia N.M."/>
            <person name="Rupper R.R."/>
            <person name="Sharp A.R."/>
            <person name="Dally N."/>
            <person name="Boughton B.A."/>
            <person name="Woo Y.H."/>
            <person name="Gao G."/>
            <person name="Schijlen E.G.W.M."/>
            <person name="Guo X."/>
            <person name="Momin A.A."/>
            <person name="Negrao S."/>
            <person name="Al-Babili S."/>
            <person name="Gehring C."/>
            <person name="Roessner U."/>
            <person name="Jung C."/>
            <person name="Murphy K."/>
            <person name="Arold S.T."/>
            <person name="Gojobori T."/>
            <person name="van der Linden C.G."/>
            <person name="van Loo E.N."/>
            <person name="Jellen E.N."/>
            <person name="Maughan P.J."/>
            <person name="Tester M."/>
        </authorList>
    </citation>
    <scope>NUCLEOTIDE SEQUENCE [LARGE SCALE GENOMIC DNA]</scope>
    <source>
        <strain evidence="2">cv. PI 614886</strain>
    </source>
</reference>
<name>A0A803N178_CHEQI</name>
<keyword evidence="3" id="KW-1185">Reference proteome</keyword>
<accession>A0A803N178</accession>
<evidence type="ECO:0000313" key="3">
    <source>
        <dbReference type="Proteomes" id="UP000596660"/>
    </source>
</evidence>
<organism evidence="2 3">
    <name type="scientific">Chenopodium quinoa</name>
    <name type="common">Quinoa</name>
    <dbReference type="NCBI Taxonomy" id="63459"/>
    <lineage>
        <taxon>Eukaryota</taxon>
        <taxon>Viridiplantae</taxon>
        <taxon>Streptophyta</taxon>
        <taxon>Embryophyta</taxon>
        <taxon>Tracheophyta</taxon>
        <taxon>Spermatophyta</taxon>
        <taxon>Magnoliopsida</taxon>
        <taxon>eudicotyledons</taxon>
        <taxon>Gunneridae</taxon>
        <taxon>Pentapetalae</taxon>
        <taxon>Caryophyllales</taxon>
        <taxon>Chenopodiaceae</taxon>
        <taxon>Chenopodioideae</taxon>
        <taxon>Atripliceae</taxon>
        <taxon>Chenopodium</taxon>
    </lineage>
</organism>
<reference evidence="2" key="2">
    <citation type="submission" date="2021-03" db="UniProtKB">
        <authorList>
            <consortium name="EnsemblPlants"/>
        </authorList>
    </citation>
    <scope>IDENTIFICATION</scope>
</reference>
<sequence length="102" mass="10897">MSHLMTVQQQKSLINFYVQHADLERNRATPSHISGWDGFDNLAAALKGKPVKVEVGPTVGAKEAEDAKSAAAKEVMPAKTAAPKEGKKAKSVAPKEVMNAKN</sequence>
<evidence type="ECO:0000256" key="1">
    <source>
        <dbReference type="SAM" id="MobiDB-lite"/>
    </source>
</evidence>
<dbReference type="AlphaFoldDB" id="A0A803N178"/>
<feature type="region of interest" description="Disordered" evidence="1">
    <location>
        <begin position="68"/>
        <end position="102"/>
    </location>
</feature>